<dbReference type="PANTHER" id="PTHR42818">
    <property type="entry name" value="SULFOPYRUVATE DECARBOXYLASE SUBUNIT ALPHA"/>
    <property type="match status" value="1"/>
</dbReference>
<sequence length="204" mass="21798">MSTTNDTPARNTQVMNRFDLTSRLIAKLKNEEAVIGGIGNTNFDLWAAGHRPQNFYMLGSMGLAFPIALGVALAQPDRRVFALEGDGSLLMQLGSLSTIATLAPKNLTMVVMDNGIYQITGAQPTPGAAVADLVAIAVASGLTNSTWAADEDDFERLIEQSLSAAGPTLIGVRIDDKPGTGTTRRDPVQIRERFMHGMGVREPL</sequence>
<keyword evidence="3" id="KW-0456">Lyase</keyword>
<dbReference type="AlphaFoldDB" id="A0A0R3MPW0"/>
<dbReference type="InterPro" id="IPR011766">
    <property type="entry name" value="TPP_enzyme_TPP-bd"/>
</dbReference>
<evidence type="ECO:0000256" key="4">
    <source>
        <dbReference type="SAM" id="Phobius"/>
    </source>
</evidence>
<proteinExistence type="predicted"/>
<dbReference type="OrthoDB" id="8218035at2"/>
<dbReference type="Pfam" id="PF02775">
    <property type="entry name" value="TPP_enzyme_C"/>
    <property type="match status" value="1"/>
</dbReference>
<dbReference type="STRING" id="722472.SAMN05444321_4957"/>
<dbReference type="GO" id="GO:0000287">
    <property type="term" value="F:magnesium ion binding"/>
    <property type="evidence" value="ECO:0007669"/>
    <property type="project" value="InterPro"/>
</dbReference>
<organism evidence="6 7">
    <name type="scientific">Bradyrhizobium lablabi</name>
    <dbReference type="NCBI Taxonomy" id="722472"/>
    <lineage>
        <taxon>Bacteria</taxon>
        <taxon>Pseudomonadati</taxon>
        <taxon>Pseudomonadota</taxon>
        <taxon>Alphaproteobacteria</taxon>
        <taxon>Hyphomicrobiales</taxon>
        <taxon>Nitrobacteraceae</taxon>
        <taxon>Bradyrhizobium</taxon>
    </lineage>
</organism>
<keyword evidence="4" id="KW-0812">Transmembrane</keyword>
<name>A0A0R3MPW0_9BRAD</name>
<keyword evidence="1" id="KW-0210">Decarboxylase</keyword>
<dbReference type="PANTHER" id="PTHR42818:SF1">
    <property type="entry name" value="SULFOPYRUVATE DECARBOXYLASE"/>
    <property type="match status" value="1"/>
</dbReference>
<protein>
    <recommendedName>
        <fullName evidence="5">Thiamine pyrophosphate enzyme TPP-binding domain-containing protein</fullName>
    </recommendedName>
</protein>
<gene>
    <name evidence="6" type="ORF">CQ14_19030</name>
</gene>
<dbReference type="Gene3D" id="3.40.50.970">
    <property type="match status" value="1"/>
</dbReference>
<comment type="caution">
    <text evidence="6">The sequence shown here is derived from an EMBL/GenBank/DDBJ whole genome shotgun (WGS) entry which is preliminary data.</text>
</comment>
<dbReference type="SUPFAM" id="SSF52518">
    <property type="entry name" value="Thiamin diphosphate-binding fold (THDP-binding)"/>
    <property type="match status" value="1"/>
</dbReference>
<dbReference type="InterPro" id="IPR051818">
    <property type="entry name" value="TPP_dependent_decarboxylase"/>
</dbReference>
<accession>A0A0R3MPW0</accession>
<evidence type="ECO:0000313" key="7">
    <source>
        <dbReference type="Proteomes" id="UP000051660"/>
    </source>
</evidence>
<evidence type="ECO:0000313" key="6">
    <source>
        <dbReference type="EMBL" id="KRR19062.1"/>
    </source>
</evidence>
<dbReference type="InterPro" id="IPR000399">
    <property type="entry name" value="TPP-bd_CS"/>
</dbReference>
<dbReference type="EMBL" id="LLYB01000101">
    <property type="protein sequence ID" value="KRR19062.1"/>
    <property type="molecule type" value="Genomic_DNA"/>
</dbReference>
<reference evidence="6 7" key="1">
    <citation type="submission" date="2014-03" db="EMBL/GenBank/DDBJ databases">
        <title>Bradyrhizobium valentinum sp. nov., isolated from effective nodules of Lupinus mariae-josephae, a lupine endemic of basic-lime soils in Eastern Spain.</title>
        <authorList>
            <person name="Duran D."/>
            <person name="Rey L."/>
            <person name="Navarro A."/>
            <person name="Busquets A."/>
            <person name="Imperial J."/>
            <person name="Ruiz-Argueso T."/>
        </authorList>
    </citation>
    <scope>NUCLEOTIDE SEQUENCE [LARGE SCALE GENOMIC DNA]</scope>
    <source>
        <strain evidence="6 7">CCBAU 23086</strain>
    </source>
</reference>
<feature type="domain" description="Thiamine pyrophosphate enzyme TPP-binding" evidence="5">
    <location>
        <begin position="44"/>
        <end position="171"/>
    </location>
</feature>
<evidence type="ECO:0000256" key="1">
    <source>
        <dbReference type="ARBA" id="ARBA00022793"/>
    </source>
</evidence>
<keyword evidence="4" id="KW-1133">Transmembrane helix</keyword>
<dbReference type="InterPro" id="IPR022494">
    <property type="entry name" value="Sulfopyruvate_deCO2ase_bsu"/>
</dbReference>
<dbReference type="InterPro" id="IPR029061">
    <property type="entry name" value="THDP-binding"/>
</dbReference>
<dbReference type="Proteomes" id="UP000051660">
    <property type="component" value="Unassembled WGS sequence"/>
</dbReference>
<dbReference type="GO" id="GO:0044281">
    <property type="term" value="P:small molecule metabolic process"/>
    <property type="evidence" value="ECO:0007669"/>
    <property type="project" value="UniProtKB-ARBA"/>
</dbReference>
<evidence type="ECO:0000259" key="5">
    <source>
        <dbReference type="Pfam" id="PF02775"/>
    </source>
</evidence>
<feature type="transmembrane region" description="Helical" evidence="4">
    <location>
        <begin position="55"/>
        <end position="74"/>
    </location>
</feature>
<keyword evidence="2" id="KW-0786">Thiamine pyrophosphate</keyword>
<dbReference type="NCBIfam" id="NF004813">
    <property type="entry name" value="PRK06163.1"/>
    <property type="match status" value="1"/>
</dbReference>
<dbReference type="CDD" id="cd03372">
    <property type="entry name" value="TPP_ComE"/>
    <property type="match status" value="1"/>
</dbReference>
<evidence type="ECO:0000256" key="2">
    <source>
        <dbReference type="ARBA" id="ARBA00023052"/>
    </source>
</evidence>
<evidence type="ECO:0000256" key="3">
    <source>
        <dbReference type="ARBA" id="ARBA00023239"/>
    </source>
</evidence>
<keyword evidence="4" id="KW-0472">Membrane</keyword>
<dbReference type="GO" id="GO:0016831">
    <property type="term" value="F:carboxy-lyase activity"/>
    <property type="evidence" value="ECO:0007669"/>
    <property type="project" value="UniProtKB-KW"/>
</dbReference>
<dbReference type="PROSITE" id="PS00187">
    <property type="entry name" value="TPP_ENZYMES"/>
    <property type="match status" value="1"/>
</dbReference>
<dbReference type="RefSeq" id="WP_057861396.1">
    <property type="nucleotide sequence ID" value="NZ_LLYB01000101.1"/>
</dbReference>
<dbReference type="GO" id="GO:0030976">
    <property type="term" value="F:thiamine pyrophosphate binding"/>
    <property type="evidence" value="ECO:0007669"/>
    <property type="project" value="InterPro"/>
</dbReference>